<evidence type="ECO:0000313" key="2">
    <source>
        <dbReference type="EMBL" id="MDR7303751.1"/>
    </source>
</evidence>
<gene>
    <name evidence="2" type="ORF">JOF55_003932</name>
</gene>
<comment type="caution">
    <text evidence="2">The sequence shown here is derived from an EMBL/GenBank/DDBJ whole genome shotgun (WGS) entry which is preliminary data.</text>
</comment>
<sequence>MYFTAGQNLDEASVSATVNNAPARRRASAAVPDIGEEAIYRRAEIGELLKRRGMNDEIVPTLKSTQGAAKAVMDPPGVFDSGKVITTAPKEESDTR</sequence>
<proteinExistence type="predicted"/>
<reference evidence="2" key="1">
    <citation type="submission" date="2023-07" db="EMBL/GenBank/DDBJ databases">
        <title>Sequencing the genomes of 1000 actinobacteria strains.</title>
        <authorList>
            <person name="Klenk H.-P."/>
        </authorList>
    </citation>
    <scope>NUCLEOTIDE SEQUENCE</scope>
    <source>
        <strain evidence="2">DSM 45977</strain>
    </source>
</reference>
<evidence type="ECO:0000256" key="1">
    <source>
        <dbReference type="SAM" id="MobiDB-lite"/>
    </source>
</evidence>
<name>A0AAE3ZH13_9ACTN</name>
<dbReference type="AlphaFoldDB" id="A0AAE3ZH13"/>
<keyword evidence="3" id="KW-1185">Reference proteome</keyword>
<feature type="region of interest" description="Disordered" evidence="1">
    <location>
        <begin position="67"/>
        <end position="96"/>
    </location>
</feature>
<dbReference type="RefSeq" id="WP_310276321.1">
    <property type="nucleotide sequence ID" value="NZ_JAVDXW010000001.1"/>
</dbReference>
<dbReference type="EMBL" id="JAVDXW010000001">
    <property type="protein sequence ID" value="MDR7303751.1"/>
    <property type="molecule type" value="Genomic_DNA"/>
</dbReference>
<dbReference type="Proteomes" id="UP001180845">
    <property type="component" value="Unassembled WGS sequence"/>
</dbReference>
<organism evidence="2 3">
    <name type="scientific">Haloactinomyces albus</name>
    <dbReference type="NCBI Taxonomy" id="1352928"/>
    <lineage>
        <taxon>Bacteria</taxon>
        <taxon>Bacillati</taxon>
        <taxon>Actinomycetota</taxon>
        <taxon>Actinomycetes</taxon>
        <taxon>Actinopolysporales</taxon>
        <taxon>Actinopolysporaceae</taxon>
        <taxon>Haloactinomyces</taxon>
    </lineage>
</organism>
<accession>A0AAE3ZH13</accession>
<evidence type="ECO:0000313" key="3">
    <source>
        <dbReference type="Proteomes" id="UP001180845"/>
    </source>
</evidence>
<protein>
    <submittedName>
        <fullName evidence="2">Uncharacterized protein</fullName>
    </submittedName>
</protein>